<gene>
    <name evidence="7" type="ORF">GCM10007350_07040</name>
</gene>
<dbReference type="InterPro" id="IPR003439">
    <property type="entry name" value="ABC_transporter-like_ATP-bd"/>
</dbReference>
<evidence type="ECO:0000256" key="4">
    <source>
        <dbReference type="ARBA" id="ARBA00022741"/>
    </source>
</evidence>
<reference evidence="8" key="1">
    <citation type="journal article" date="2019" name="Int. J. Syst. Evol. Microbiol.">
        <title>The Global Catalogue of Microorganisms (GCM) 10K type strain sequencing project: providing services to taxonomists for standard genome sequencing and annotation.</title>
        <authorList>
            <consortium name="The Broad Institute Genomics Platform"/>
            <consortium name="The Broad Institute Genome Sequencing Center for Infectious Disease"/>
            <person name="Wu L."/>
            <person name="Ma J."/>
        </authorList>
    </citation>
    <scope>NUCLEOTIDE SEQUENCE [LARGE SCALE GENOMIC DNA]</scope>
    <source>
        <strain evidence="8">KCTC 23701</strain>
    </source>
</reference>
<evidence type="ECO:0000256" key="2">
    <source>
        <dbReference type="ARBA" id="ARBA00022448"/>
    </source>
</evidence>
<accession>A0ABQ3GW05</accession>
<dbReference type="CDD" id="cd03257">
    <property type="entry name" value="ABC_NikE_OppD_transporters"/>
    <property type="match status" value="1"/>
</dbReference>
<organism evidence="7 8">
    <name type="scientific">Jeongeupia chitinilytica</name>
    <dbReference type="NCBI Taxonomy" id="1041641"/>
    <lineage>
        <taxon>Bacteria</taxon>
        <taxon>Pseudomonadati</taxon>
        <taxon>Pseudomonadota</taxon>
        <taxon>Betaproteobacteria</taxon>
        <taxon>Neisseriales</taxon>
        <taxon>Chitinibacteraceae</taxon>
        <taxon>Jeongeupia</taxon>
    </lineage>
</organism>
<dbReference type="PROSITE" id="PS00211">
    <property type="entry name" value="ABC_TRANSPORTER_1"/>
    <property type="match status" value="1"/>
</dbReference>
<dbReference type="RefSeq" id="WP_189458782.1">
    <property type="nucleotide sequence ID" value="NZ_BMYO01000002.1"/>
</dbReference>
<dbReference type="Proteomes" id="UP000604737">
    <property type="component" value="Unassembled WGS sequence"/>
</dbReference>
<dbReference type="InterPro" id="IPR017871">
    <property type="entry name" value="ABC_transporter-like_CS"/>
</dbReference>
<keyword evidence="5" id="KW-0067">ATP-binding</keyword>
<name>A0ABQ3GW05_9NEIS</name>
<keyword evidence="2" id="KW-0813">Transport</keyword>
<dbReference type="InterPro" id="IPR050319">
    <property type="entry name" value="ABC_transp_ATP-bind"/>
</dbReference>
<keyword evidence="3" id="KW-0472">Membrane</keyword>
<dbReference type="PROSITE" id="PS50893">
    <property type="entry name" value="ABC_TRANSPORTER_2"/>
    <property type="match status" value="1"/>
</dbReference>
<comment type="caution">
    <text evidence="7">The sequence shown here is derived from an EMBL/GenBank/DDBJ whole genome shotgun (WGS) entry which is preliminary data.</text>
</comment>
<dbReference type="SUPFAM" id="SSF52540">
    <property type="entry name" value="P-loop containing nucleoside triphosphate hydrolases"/>
    <property type="match status" value="1"/>
</dbReference>
<evidence type="ECO:0000256" key="5">
    <source>
        <dbReference type="ARBA" id="ARBA00022840"/>
    </source>
</evidence>
<dbReference type="Pfam" id="PF00005">
    <property type="entry name" value="ABC_tran"/>
    <property type="match status" value="1"/>
</dbReference>
<dbReference type="EMBL" id="BMYO01000002">
    <property type="protein sequence ID" value="GHD57959.1"/>
    <property type="molecule type" value="Genomic_DNA"/>
</dbReference>
<evidence type="ECO:0000313" key="7">
    <source>
        <dbReference type="EMBL" id="GHD57959.1"/>
    </source>
</evidence>
<keyword evidence="8" id="KW-1185">Reference proteome</keyword>
<evidence type="ECO:0000256" key="3">
    <source>
        <dbReference type="ARBA" id="ARBA00022475"/>
    </source>
</evidence>
<feature type="domain" description="ABC transporter" evidence="6">
    <location>
        <begin position="6"/>
        <end position="244"/>
    </location>
</feature>
<evidence type="ECO:0000256" key="1">
    <source>
        <dbReference type="ARBA" id="ARBA00005417"/>
    </source>
</evidence>
<evidence type="ECO:0000313" key="8">
    <source>
        <dbReference type="Proteomes" id="UP000604737"/>
    </source>
</evidence>
<keyword evidence="4" id="KW-0547">Nucleotide-binding</keyword>
<dbReference type="PANTHER" id="PTHR43776:SF7">
    <property type="entry name" value="D,D-DIPEPTIDE TRANSPORT ATP-BINDING PROTEIN DDPF-RELATED"/>
    <property type="match status" value="1"/>
</dbReference>
<keyword evidence="3" id="KW-1003">Cell membrane</keyword>
<proteinExistence type="inferred from homology"/>
<dbReference type="InterPro" id="IPR003593">
    <property type="entry name" value="AAA+_ATPase"/>
</dbReference>
<dbReference type="SMART" id="SM00382">
    <property type="entry name" value="AAA"/>
    <property type="match status" value="1"/>
</dbReference>
<evidence type="ECO:0000259" key="6">
    <source>
        <dbReference type="PROSITE" id="PS50893"/>
    </source>
</evidence>
<dbReference type="InterPro" id="IPR027417">
    <property type="entry name" value="P-loop_NTPase"/>
</dbReference>
<protein>
    <recommendedName>
        <fullName evidence="6">ABC transporter domain-containing protein</fullName>
    </recommendedName>
</protein>
<sequence>MNEPLFHARNISQSYVLANGWRQRRSTLQALDDVSLTLHAGESVGIVGESGSGKSTLARIIVGLLPPTAGERYWQGQRLPDGPHAGIQMVFQDAASALNPRARVTELIAEAPRIHGLITSGESDFVATQLNRVGLDPQLAQRYPHQLSGGQRARVGIARALAVKPQLLVCDEAVAALDVLIQAQILNLLQQLRRELGLTLLFISHDLGVVRHLCERVVVMHHGRIVETTSAGQLAGLPSSLFRS</sequence>
<dbReference type="Gene3D" id="3.40.50.300">
    <property type="entry name" value="P-loop containing nucleotide triphosphate hydrolases"/>
    <property type="match status" value="1"/>
</dbReference>
<dbReference type="PANTHER" id="PTHR43776">
    <property type="entry name" value="TRANSPORT ATP-BINDING PROTEIN"/>
    <property type="match status" value="1"/>
</dbReference>
<comment type="similarity">
    <text evidence="1">Belongs to the ABC transporter superfamily.</text>
</comment>